<feature type="region of interest" description="Disordered" evidence="1">
    <location>
        <begin position="80"/>
        <end position="107"/>
    </location>
</feature>
<reference evidence="2" key="1">
    <citation type="journal article" date="2014" name="Int. J. Syst. Evol. Microbiol.">
        <title>Complete genome sequence of Corynebacterium casei LMG S-19264T (=DSM 44701T), isolated from a smear-ripened cheese.</title>
        <authorList>
            <consortium name="US DOE Joint Genome Institute (JGI-PGF)"/>
            <person name="Walter F."/>
            <person name="Albersmeier A."/>
            <person name="Kalinowski J."/>
            <person name="Ruckert C."/>
        </authorList>
    </citation>
    <scope>NUCLEOTIDE SEQUENCE</scope>
    <source>
        <strain evidence="2">VKM B-2748</strain>
    </source>
</reference>
<evidence type="ECO:0000313" key="2">
    <source>
        <dbReference type="EMBL" id="GLK79139.1"/>
    </source>
</evidence>
<evidence type="ECO:0000313" key="3">
    <source>
        <dbReference type="Proteomes" id="UP001143309"/>
    </source>
</evidence>
<keyword evidence="3" id="KW-1185">Reference proteome</keyword>
<dbReference type="AlphaFoldDB" id="A0A9W6JN06"/>
<dbReference type="RefSeq" id="WP_271199619.1">
    <property type="nucleotide sequence ID" value="NZ_BSFL01000001.1"/>
</dbReference>
<evidence type="ECO:0008006" key="4">
    <source>
        <dbReference type="Google" id="ProtNLM"/>
    </source>
</evidence>
<evidence type="ECO:0000256" key="1">
    <source>
        <dbReference type="SAM" id="MobiDB-lite"/>
    </source>
</evidence>
<dbReference type="EMBL" id="BSFL01000001">
    <property type="protein sequence ID" value="GLK79139.1"/>
    <property type="molecule type" value="Genomic_DNA"/>
</dbReference>
<sequence>MTRHRSHSIAFKRQVAQEFISGATLHRLAKRHDLSRNLIRLCVQKFEAGAFDEGAKAANRMQEYEARIARWGGLSAGDVGIVPRRQDPPASIHRARRCHGPSSVWRG</sequence>
<accession>A0A9W6JN06</accession>
<organism evidence="2 3">
    <name type="scientific">Methylopila turkensis</name>
    <dbReference type="NCBI Taxonomy" id="1437816"/>
    <lineage>
        <taxon>Bacteria</taxon>
        <taxon>Pseudomonadati</taxon>
        <taxon>Pseudomonadota</taxon>
        <taxon>Alphaproteobacteria</taxon>
        <taxon>Hyphomicrobiales</taxon>
        <taxon>Methylopilaceae</taxon>
        <taxon>Methylopila</taxon>
    </lineage>
</organism>
<gene>
    <name evidence="2" type="ORF">GCM10008174_08800</name>
</gene>
<proteinExistence type="predicted"/>
<dbReference type="Proteomes" id="UP001143309">
    <property type="component" value="Unassembled WGS sequence"/>
</dbReference>
<name>A0A9W6JN06_9HYPH</name>
<protein>
    <recommendedName>
        <fullName evidence="4">Transposase</fullName>
    </recommendedName>
</protein>
<comment type="caution">
    <text evidence="2">The sequence shown here is derived from an EMBL/GenBank/DDBJ whole genome shotgun (WGS) entry which is preliminary data.</text>
</comment>
<reference evidence="2" key="2">
    <citation type="submission" date="2023-01" db="EMBL/GenBank/DDBJ databases">
        <authorList>
            <person name="Sun Q."/>
            <person name="Evtushenko L."/>
        </authorList>
    </citation>
    <scope>NUCLEOTIDE SEQUENCE</scope>
    <source>
        <strain evidence="2">VKM B-2748</strain>
    </source>
</reference>